<feature type="domain" description="Helicase ATP-binding" evidence="8">
    <location>
        <begin position="23"/>
        <end position="190"/>
    </location>
</feature>
<dbReference type="Pfam" id="PF00271">
    <property type="entry name" value="Helicase_C"/>
    <property type="match status" value="1"/>
</dbReference>
<evidence type="ECO:0000256" key="1">
    <source>
        <dbReference type="ARBA" id="ARBA00022741"/>
    </source>
</evidence>
<dbReference type="GO" id="GO:0003677">
    <property type="term" value="F:DNA binding"/>
    <property type="evidence" value="ECO:0007669"/>
    <property type="project" value="UniProtKB-KW"/>
</dbReference>
<dbReference type="GO" id="GO:0005737">
    <property type="term" value="C:cytoplasm"/>
    <property type="evidence" value="ECO:0007669"/>
    <property type="project" value="TreeGrafter"/>
</dbReference>
<dbReference type="InterPro" id="IPR014001">
    <property type="entry name" value="Helicase_ATP-bd"/>
</dbReference>
<dbReference type="NCBIfam" id="TIGR00614">
    <property type="entry name" value="recQ_fam"/>
    <property type="match status" value="1"/>
</dbReference>
<evidence type="ECO:0000259" key="8">
    <source>
        <dbReference type="PROSITE" id="PS51192"/>
    </source>
</evidence>
<dbReference type="InterPro" id="IPR001650">
    <property type="entry name" value="Helicase_C-like"/>
</dbReference>
<dbReference type="Proteomes" id="UP000286288">
    <property type="component" value="Unassembled WGS sequence"/>
</dbReference>
<dbReference type="PANTHER" id="PTHR13710:SF84">
    <property type="entry name" value="ATP-DEPENDENT DNA HELICASE RECS-RELATED"/>
    <property type="match status" value="1"/>
</dbReference>
<dbReference type="InterPro" id="IPR002464">
    <property type="entry name" value="DNA/RNA_helicase_DEAH_CS"/>
</dbReference>
<evidence type="ECO:0000313" key="10">
    <source>
        <dbReference type="EMBL" id="RHK06499.1"/>
    </source>
</evidence>
<evidence type="ECO:0000256" key="5">
    <source>
        <dbReference type="ARBA" id="ARBA00023125"/>
    </source>
</evidence>
<dbReference type="PANTHER" id="PTHR13710">
    <property type="entry name" value="DNA HELICASE RECQ FAMILY MEMBER"/>
    <property type="match status" value="1"/>
</dbReference>
<keyword evidence="5" id="KW-0238">DNA-binding</keyword>
<dbReference type="InterPro" id="IPR032284">
    <property type="entry name" value="RecQ_Zn-bd"/>
</dbReference>
<accession>A0A415ET76</accession>
<sequence>MLEDALNQYFGFKTFRQGQKEVIESVLAQQDTLAILPTGNGKSLCYQLPGYLVDGIVIIISPLVSLMEDQVYGLQKQGEKRAIAFNSQLDLADRQYVMQHLQKYKFLFLSPEMIVQEAVLHQLEQVKIAMLVVDEAHCVSQWGIDFRPEYLQLGEVKKRLMAPVTLALTATATAQVEADIRQVLLAKNANVYRYSMNRSNIGLFVEQTTDKDAVLTDYLSRLGGSGIIYCSTRSKVEEVYNKLRQRYSVGYYHGGLASDQRKSLQQQFSQNKLKLLVATNAFGMGINKEDIRFVIHYDLPDSLENYSQEIGRAGRDGKQSNAILLYQEHDEQIHYFFQRENKEERLALERMVQEKRKEPLTPLQEKWQQKMKELGTSFWLETLKRNEQQKQEQLQKMLAYIHFTGCRRQFLLAHFGEEAQENPYCCDNDGIEIAGEEQLPEKKEAHHWQERLIKIFKDIN</sequence>
<dbReference type="PROSITE" id="PS51192">
    <property type="entry name" value="HELICASE_ATP_BIND_1"/>
    <property type="match status" value="1"/>
</dbReference>
<dbReference type="AlphaFoldDB" id="A0A415ET76"/>
<evidence type="ECO:0000259" key="9">
    <source>
        <dbReference type="PROSITE" id="PS51194"/>
    </source>
</evidence>
<dbReference type="GO" id="GO:0016787">
    <property type="term" value="F:hydrolase activity"/>
    <property type="evidence" value="ECO:0007669"/>
    <property type="project" value="UniProtKB-KW"/>
</dbReference>
<dbReference type="CDD" id="cd17920">
    <property type="entry name" value="DEXHc_RecQ"/>
    <property type="match status" value="1"/>
</dbReference>
<keyword evidence="1" id="KW-0547">Nucleotide-binding</keyword>
<dbReference type="SMART" id="SM00490">
    <property type="entry name" value="HELICc"/>
    <property type="match status" value="1"/>
</dbReference>
<evidence type="ECO:0000256" key="3">
    <source>
        <dbReference type="ARBA" id="ARBA00022806"/>
    </source>
</evidence>
<dbReference type="EMBL" id="QRMZ01000009">
    <property type="protein sequence ID" value="RHK06499.1"/>
    <property type="molecule type" value="Genomic_DNA"/>
</dbReference>
<protein>
    <recommendedName>
        <fullName evidence="6">ATP-dependent DNA helicase RecQ</fullName>
    </recommendedName>
    <alternativeName>
        <fullName evidence="7">DNA 3'-5' helicase RecQ</fullName>
    </alternativeName>
</protein>
<proteinExistence type="predicted"/>
<keyword evidence="3 10" id="KW-0347">Helicase</keyword>
<dbReference type="PROSITE" id="PS00690">
    <property type="entry name" value="DEAH_ATP_HELICASE"/>
    <property type="match status" value="1"/>
</dbReference>
<feature type="domain" description="Helicase C-terminal" evidence="9">
    <location>
        <begin position="214"/>
        <end position="375"/>
    </location>
</feature>
<dbReference type="Pfam" id="PF00270">
    <property type="entry name" value="DEAD"/>
    <property type="match status" value="1"/>
</dbReference>
<dbReference type="GO" id="GO:0043590">
    <property type="term" value="C:bacterial nucleoid"/>
    <property type="evidence" value="ECO:0007669"/>
    <property type="project" value="TreeGrafter"/>
</dbReference>
<dbReference type="InterPro" id="IPR027417">
    <property type="entry name" value="P-loop_NTPase"/>
</dbReference>
<gene>
    <name evidence="10" type="ORF">DW084_08025</name>
</gene>
<keyword evidence="4" id="KW-0067">ATP-binding</keyword>
<dbReference type="InterPro" id="IPR004589">
    <property type="entry name" value="DNA_helicase_ATP-dep_RecQ"/>
</dbReference>
<evidence type="ECO:0000256" key="4">
    <source>
        <dbReference type="ARBA" id="ARBA00022840"/>
    </source>
</evidence>
<dbReference type="GO" id="GO:0006281">
    <property type="term" value="P:DNA repair"/>
    <property type="evidence" value="ECO:0007669"/>
    <property type="project" value="TreeGrafter"/>
</dbReference>
<reference evidence="10 11" key="1">
    <citation type="submission" date="2018-08" db="EMBL/GenBank/DDBJ databases">
        <title>A genome reference for cultivated species of the human gut microbiota.</title>
        <authorList>
            <person name="Zou Y."/>
            <person name="Xue W."/>
            <person name="Luo G."/>
        </authorList>
    </citation>
    <scope>NUCLEOTIDE SEQUENCE [LARGE SCALE GENOMIC DNA]</scope>
    <source>
        <strain evidence="10 11">AF48-16</strain>
    </source>
</reference>
<dbReference type="GO" id="GO:0005524">
    <property type="term" value="F:ATP binding"/>
    <property type="evidence" value="ECO:0007669"/>
    <property type="project" value="UniProtKB-KW"/>
</dbReference>
<name>A0A415ET76_ENTCA</name>
<organism evidence="10 11">
    <name type="scientific">Enterococcus casseliflavus</name>
    <name type="common">Enterococcus flavescens</name>
    <dbReference type="NCBI Taxonomy" id="37734"/>
    <lineage>
        <taxon>Bacteria</taxon>
        <taxon>Bacillati</taxon>
        <taxon>Bacillota</taxon>
        <taxon>Bacilli</taxon>
        <taxon>Lactobacillales</taxon>
        <taxon>Enterococcaceae</taxon>
        <taxon>Enterococcus</taxon>
    </lineage>
</organism>
<dbReference type="GO" id="GO:0030894">
    <property type="term" value="C:replisome"/>
    <property type="evidence" value="ECO:0007669"/>
    <property type="project" value="TreeGrafter"/>
</dbReference>
<dbReference type="GO" id="GO:0043138">
    <property type="term" value="F:3'-5' DNA helicase activity"/>
    <property type="evidence" value="ECO:0007669"/>
    <property type="project" value="TreeGrafter"/>
</dbReference>
<dbReference type="GO" id="GO:0006310">
    <property type="term" value="P:DNA recombination"/>
    <property type="evidence" value="ECO:0007669"/>
    <property type="project" value="InterPro"/>
</dbReference>
<evidence type="ECO:0000313" key="11">
    <source>
        <dbReference type="Proteomes" id="UP000286288"/>
    </source>
</evidence>
<evidence type="ECO:0000256" key="2">
    <source>
        <dbReference type="ARBA" id="ARBA00022801"/>
    </source>
</evidence>
<dbReference type="InterPro" id="IPR011545">
    <property type="entry name" value="DEAD/DEAH_box_helicase_dom"/>
</dbReference>
<comment type="caution">
    <text evidence="10">The sequence shown here is derived from an EMBL/GenBank/DDBJ whole genome shotgun (WGS) entry which is preliminary data.</text>
</comment>
<dbReference type="Gene3D" id="3.40.50.300">
    <property type="entry name" value="P-loop containing nucleotide triphosphate hydrolases"/>
    <property type="match status" value="2"/>
</dbReference>
<dbReference type="PROSITE" id="PS51194">
    <property type="entry name" value="HELICASE_CTER"/>
    <property type="match status" value="1"/>
</dbReference>
<dbReference type="GO" id="GO:0009378">
    <property type="term" value="F:four-way junction helicase activity"/>
    <property type="evidence" value="ECO:0007669"/>
    <property type="project" value="TreeGrafter"/>
</dbReference>
<dbReference type="FunFam" id="3.40.50.300:FF:001389">
    <property type="entry name" value="ATP-dependent DNA helicase RecQ"/>
    <property type="match status" value="1"/>
</dbReference>
<dbReference type="Pfam" id="PF16124">
    <property type="entry name" value="RecQ_Zn_bind"/>
    <property type="match status" value="1"/>
</dbReference>
<evidence type="ECO:0000256" key="7">
    <source>
        <dbReference type="ARBA" id="ARBA00044550"/>
    </source>
</evidence>
<dbReference type="SUPFAM" id="SSF52540">
    <property type="entry name" value="P-loop containing nucleoside triphosphate hydrolases"/>
    <property type="match status" value="1"/>
</dbReference>
<keyword evidence="2" id="KW-0378">Hydrolase</keyword>
<evidence type="ECO:0000256" key="6">
    <source>
        <dbReference type="ARBA" id="ARBA00044535"/>
    </source>
</evidence>
<dbReference type="SMART" id="SM00487">
    <property type="entry name" value="DEXDc"/>
    <property type="match status" value="1"/>
</dbReference>